<dbReference type="HOGENOM" id="CLU_693323_0_0_1"/>
<reference evidence="2" key="1">
    <citation type="journal article" date="2009" name="Rice">
        <title>De Novo Next Generation Sequencing of Plant Genomes.</title>
        <authorList>
            <person name="Rounsley S."/>
            <person name="Marri P.R."/>
            <person name="Yu Y."/>
            <person name="He R."/>
            <person name="Sisneros N."/>
            <person name="Goicoechea J.L."/>
            <person name="Lee S.J."/>
            <person name="Angelova A."/>
            <person name="Kudrna D."/>
            <person name="Luo M."/>
            <person name="Affourtit J."/>
            <person name="Desany B."/>
            <person name="Knight J."/>
            <person name="Niazi F."/>
            <person name="Egholm M."/>
            <person name="Wing R.A."/>
        </authorList>
    </citation>
    <scope>NUCLEOTIDE SEQUENCE [LARGE SCALE GENOMIC DNA]</scope>
    <source>
        <strain evidence="2">cv. IRGC 105608</strain>
    </source>
</reference>
<feature type="region of interest" description="Disordered" evidence="1">
    <location>
        <begin position="35"/>
        <end position="111"/>
    </location>
</feature>
<evidence type="ECO:0000256" key="1">
    <source>
        <dbReference type="SAM" id="MobiDB-lite"/>
    </source>
</evidence>
<evidence type="ECO:0000313" key="2">
    <source>
        <dbReference type="EnsemblPlants" id="OBART03G23110.1"/>
    </source>
</evidence>
<dbReference type="PaxDb" id="65489-OBART03G23110.1"/>
<feature type="compositionally biased region" description="Low complexity" evidence="1">
    <location>
        <begin position="212"/>
        <end position="221"/>
    </location>
</feature>
<dbReference type="Proteomes" id="UP000026960">
    <property type="component" value="Chromosome 3"/>
</dbReference>
<organism evidence="2">
    <name type="scientific">Oryza barthii</name>
    <dbReference type="NCBI Taxonomy" id="65489"/>
    <lineage>
        <taxon>Eukaryota</taxon>
        <taxon>Viridiplantae</taxon>
        <taxon>Streptophyta</taxon>
        <taxon>Embryophyta</taxon>
        <taxon>Tracheophyta</taxon>
        <taxon>Spermatophyta</taxon>
        <taxon>Magnoliopsida</taxon>
        <taxon>Liliopsida</taxon>
        <taxon>Poales</taxon>
        <taxon>Poaceae</taxon>
        <taxon>BOP clade</taxon>
        <taxon>Oryzoideae</taxon>
        <taxon>Oryzeae</taxon>
        <taxon>Oryzinae</taxon>
        <taxon>Oryza</taxon>
    </lineage>
</organism>
<proteinExistence type="predicted"/>
<feature type="compositionally biased region" description="Low complexity" evidence="1">
    <location>
        <begin position="142"/>
        <end position="160"/>
    </location>
</feature>
<feature type="compositionally biased region" description="Polar residues" evidence="1">
    <location>
        <begin position="84"/>
        <end position="93"/>
    </location>
</feature>
<reference evidence="2" key="2">
    <citation type="submission" date="2015-03" db="UniProtKB">
        <authorList>
            <consortium name="EnsemblPlants"/>
        </authorList>
    </citation>
    <scope>IDENTIFICATION</scope>
</reference>
<protein>
    <submittedName>
        <fullName evidence="2">Uncharacterized protein</fullName>
    </submittedName>
</protein>
<keyword evidence="3" id="KW-1185">Reference proteome</keyword>
<feature type="region of interest" description="Disordered" evidence="1">
    <location>
        <begin position="132"/>
        <end position="254"/>
    </location>
</feature>
<evidence type="ECO:0000313" key="3">
    <source>
        <dbReference type="Proteomes" id="UP000026960"/>
    </source>
</evidence>
<dbReference type="Gramene" id="OBART03G23110.1">
    <property type="protein sequence ID" value="OBART03G23110.1"/>
    <property type="gene ID" value="OBART03G23110"/>
</dbReference>
<sequence>MVLTIIAYHFFLQGVDVFYSDAPLPGVRGKRCVDELPSGKRSSKHTASGTTYAGTPGRVVGGPKVSEQPASTGPSNVPGKGKGVQSTPPSSAVNKRLPGGIGSPRTQGGMMRAQLPRVGPRRRPALSQAPLLGVGGLESVHGRSAGPPGARAGAEGAKAGDVSTQSGGEDDGGLREQAPGTQPSGGDGAAECATGSSRPGGDAGARTNAGGRLSSSLRRSLPCAFSPLGAEGGPGRHAGKEATGDNEEEVEDIPRRQRALPWTNYNSPLQASRFQVGQQEREALKKVFDDAADKADAEAMNEARIILMQKMQPTGREGLPKQRRPVAKTSAAKLTAKLEEALKESNDLRTQLACNFHLSFALIGFVLALWIDVSFPAVAQATIESDAAEKEQLAKDLKDKTTAFDNFAS</sequence>
<name>A0A0D3FKE3_9ORYZ</name>
<dbReference type="AlphaFoldDB" id="A0A0D3FKE3"/>
<dbReference type="EnsemblPlants" id="OBART03G23110.1">
    <property type="protein sequence ID" value="OBART03G23110.1"/>
    <property type="gene ID" value="OBART03G23110"/>
</dbReference>
<accession>A0A0D3FKE3</accession>